<dbReference type="EMBL" id="GBXM01042576">
    <property type="protein sequence ID" value="JAH66001.1"/>
    <property type="molecule type" value="Transcribed_RNA"/>
</dbReference>
<accession>A0A0E9UJW2</accession>
<proteinExistence type="predicted"/>
<sequence>MSRSAVIIIYTIYYNSMNYEFQRRNGESTFNVDTVGTVYRSILQYKLPLRTTHTVLAFRATVFHLPLSEQKAGKSACKTTNARHRGG</sequence>
<name>A0A0E9UJW2_ANGAN</name>
<dbReference type="AlphaFoldDB" id="A0A0E9UJW2"/>
<protein>
    <submittedName>
        <fullName evidence="1">Uncharacterized protein</fullName>
    </submittedName>
</protein>
<reference evidence="1" key="1">
    <citation type="submission" date="2014-11" db="EMBL/GenBank/DDBJ databases">
        <authorList>
            <person name="Amaro Gonzalez C."/>
        </authorList>
    </citation>
    <scope>NUCLEOTIDE SEQUENCE</scope>
</reference>
<reference evidence="1" key="2">
    <citation type="journal article" date="2015" name="Fish Shellfish Immunol.">
        <title>Early steps in the European eel (Anguilla anguilla)-Vibrio vulnificus interaction in the gills: Role of the RtxA13 toxin.</title>
        <authorList>
            <person name="Callol A."/>
            <person name="Pajuelo D."/>
            <person name="Ebbesson L."/>
            <person name="Teles M."/>
            <person name="MacKenzie S."/>
            <person name="Amaro C."/>
        </authorList>
    </citation>
    <scope>NUCLEOTIDE SEQUENCE</scope>
</reference>
<organism evidence="1">
    <name type="scientific">Anguilla anguilla</name>
    <name type="common">European freshwater eel</name>
    <name type="synonym">Muraena anguilla</name>
    <dbReference type="NCBI Taxonomy" id="7936"/>
    <lineage>
        <taxon>Eukaryota</taxon>
        <taxon>Metazoa</taxon>
        <taxon>Chordata</taxon>
        <taxon>Craniata</taxon>
        <taxon>Vertebrata</taxon>
        <taxon>Euteleostomi</taxon>
        <taxon>Actinopterygii</taxon>
        <taxon>Neopterygii</taxon>
        <taxon>Teleostei</taxon>
        <taxon>Anguilliformes</taxon>
        <taxon>Anguillidae</taxon>
        <taxon>Anguilla</taxon>
    </lineage>
</organism>
<evidence type="ECO:0000313" key="1">
    <source>
        <dbReference type="EMBL" id="JAH66001.1"/>
    </source>
</evidence>